<feature type="signal peptide" evidence="1">
    <location>
        <begin position="1"/>
        <end position="21"/>
    </location>
</feature>
<evidence type="ECO:0000313" key="3">
    <source>
        <dbReference type="EMBL" id="MEZ7516727.1"/>
    </source>
</evidence>
<feature type="domain" description="DUF5689" evidence="2">
    <location>
        <begin position="40"/>
        <end position="271"/>
    </location>
</feature>
<comment type="caution">
    <text evidence="3">The sequence shown here is derived from an EMBL/GenBank/DDBJ whole genome shotgun (WGS) entry which is preliminary data.</text>
</comment>
<evidence type="ECO:0000256" key="1">
    <source>
        <dbReference type="SAM" id="SignalP"/>
    </source>
</evidence>
<dbReference type="Proteomes" id="UP001568894">
    <property type="component" value="Unassembled WGS sequence"/>
</dbReference>
<keyword evidence="1" id="KW-0732">Signal</keyword>
<sequence>MINQWSKLIFLVLLSTLLVNCDNDNVATPNLLCDQTDLVANKSVADIRAASNNIVRGYNYDDVIEAYVVSSDEYGNFFKAISFQTLPTATTKTIGFSVPIDVSNAYIDYRVGNKVYVKLKNQFTDIRYGSLRIGTSYISSFNIGGVGRLSQNDFKDILIASCTTVSDDQLVTPMTIAQSQDDEKVNTLIEISNVQFTEEAIGRTFYEETNDIGGATNWSLRDDEGNQIILRTSSYARFAADKLPTGVGTVRGVLTKYSDDFQLVVRSLDDIAMKGERAIPFFIENFQSVTDKANLSLADWTNIVTEGKLFWRSGILDGNGYAEFAISGTRVDLNEAWLISPPINLDDTINEVLTFRTAQEGLDVNSDLNALEVYIATDFDGLNVDQASWINLNIKLPNQATPDLQYIGSGKIDLSSYEGEVHIAFKYVGSGKNLALDGSFLLDDVQIVAE</sequence>
<proteinExistence type="predicted"/>
<dbReference type="RefSeq" id="WP_371572101.1">
    <property type="nucleotide sequence ID" value="NZ_JASMRN010000020.1"/>
</dbReference>
<keyword evidence="4" id="KW-1185">Reference proteome</keyword>
<name>A0ABV4KGD3_9FLAO</name>
<dbReference type="InterPro" id="IPR043744">
    <property type="entry name" value="DUF5689"/>
</dbReference>
<dbReference type="EMBL" id="JASMRN010000020">
    <property type="protein sequence ID" value="MEZ7516727.1"/>
    <property type="molecule type" value="Genomic_DNA"/>
</dbReference>
<dbReference type="Pfam" id="PF18942">
    <property type="entry name" value="DUF5689"/>
    <property type="match status" value="1"/>
</dbReference>
<protein>
    <submittedName>
        <fullName evidence="3">DUF5689 domain-containing protein</fullName>
    </submittedName>
</protein>
<reference evidence="3 4" key="1">
    <citation type="submission" date="2023-05" db="EMBL/GenBank/DDBJ databases">
        <title>Adaptations of aquatic viruses from atmosphere-close ecosystems of the Central Arctic Ocean.</title>
        <authorList>
            <person name="Rahlff J."/>
            <person name="Holmfeldt K."/>
        </authorList>
    </citation>
    <scope>NUCLEOTIDE SEQUENCE [LARGE SCALE GENOMIC DNA]</scope>
    <source>
        <strain evidence="3 4">Arc14</strain>
    </source>
</reference>
<dbReference type="NCBIfam" id="NF038128">
    <property type="entry name" value="choice_anch_J"/>
    <property type="match status" value="1"/>
</dbReference>
<feature type="chain" id="PRO_5045100557" evidence="1">
    <location>
        <begin position="22"/>
        <end position="450"/>
    </location>
</feature>
<organism evidence="3 4">
    <name type="scientific">Flavobacterium frigidarium</name>
    <dbReference type="NCBI Taxonomy" id="99286"/>
    <lineage>
        <taxon>Bacteria</taxon>
        <taxon>Pseudomonadati</taxon>
        <taxon>Bacteroidota</taxon>
        <taxon>Flavobacteriia</taxon>
        <taxon>Flavobacteriales</taxon>
        <taxon>Flavobacteriaceae</taxon>
        <taxon>Flavobacterium</taxon>
    </lineage>
</organism>
<evidence type="ECO:0000313" key="4">
    <source>
        <dbReference type="Proteomes" id="UP001568894"/>
    </source>
</evidence>
<dbReference type="Gene3D" id="2.60.120.200">
    <property type="match status" value="1"/>
</dbReference>
<gene>
    <name evidence="3" type="ORF">QO192_15720</name>
</gene>
<evidence type="ECO:0000259" key="2">
    <source>
        <dbReference type="Pfam" id="PF18942"/>
    </source>
</evidence>
<accession>A0ABV4KGD3</accession>